<reference evidence="2" key="1">
    <citation type="journal article" date="2019" name="Int. J. Syst. Evol. Microbiol.">
        <title>The Global Catalogue of Microorganisms (GCM) 10K type strain sequencing project: providing services to taxonomists for standard genome sequencing and annotation.</title>
        <authorList>
            <consortium name="The Broad Institute Genomics Platform"/>
            <consortium name="The Broad Institute Genome Sequencing Center for Infectious Disease"/>
            <person name="Wu L."/>
            <person name="Ma J."/>
        </authorList>
    </citation>
    <scope>NUCLEOTIDE SEQUENCE [LARGE SCALE GENOMIC DNA]</scope>
    <source>
        <strain evidence="2">JCM 17388</strain>
    </source>
</reference>
<accession>A0ABP8BJZ1</accession>
<protein>
    <submittedName>
        <fullName evidence="1">Uncharacterized protein</fullName>
    </submittedName>
</protein>
<gene>
    <name evidence="1" type="ORF">GCM10022252_74370</name>
</gene>
<sequence length="56" mass="6000">MAPCSSRASPPRLTHGYAALAILLTLGPVLAFALRRAPADPAPDRHIVNDRVRDNP</sequence>
<evidence type="ECO:0000313" key="2">
    <source>
        <dbReference type="Proteomes" id="UP001501251"/>
    </source>
</evidence>
<keyword evidence="2" id="KW-1185">Reference proteome</keyword>
<dbReference type="Proteomes" id="UP001501251">
    <property type="component" value="Unassembled WGS sequence"/>
</dbReference>
<organism evidence="1 2">
    <name type="scientific">Streptosporangium oxazolinicum</name>
    <dbReference type="NCBI Taxonomy" id="909287"/>
    <lineage>
        <taxon>Bacteria</taxon>
        <taxon>Bacillati</taxon>
        <taxon>Actinomycetota</taxon>
        <taxon>Actinomycetes</taxon>
        <taxon>Streptosporangiales</taxon>
        <taxon>Streptosporangiaceae</taxon>
        <taxon>Streptosporangium</taxon>
    </lineage>
</organism>
<comment type="caution">
    <text evidence="1">The sequence shown here is derived from an EMBL/GenBank/DDBJ whole genome shotgun (WGS) entry which is preliminary data.</text>
</comment>
<evidence type="ECO:0000313" key="1">
    <source>
        <dbReference type="EMBL" id="GAA4208759.1"/>
    </source>
</evidence>
<proteinExistence type="predicted"/>
<name>A0ABP8BJZ1_9ACTN</name>
<dbReference type="RefSeq" id="WP_344923008.1">
    <property type="nucleotide sequence ID" value="NZ_BAABAQ010000019.1"/>
</dbReference>
<dbReference type="EMBL" id="BAABAQ010000019">
    <property type="protein sequence ID" value="GAA4208759.1"/>
    <property type="molecule type" value="Genomic_DNA"/>
</dbReference>